<dbReference type="GO" id="GO:0000160">
    <property type="term" value="P:phosphorelay signal transduction system"/>
    <property type="evidence" value="ECO:0007669"/>
    <property type="project" value="InterPro"/>
</dbReference>
<dbReference type="SMART" id="SM00052">
    <property type="entry name" value="EAL"/>
    <property type="match status" value="1"/>
</dbReference>
<dbReference type="InterPro" id="IPR011006">
    <property type="entry name" value="CheY-like_superfamily"/>
</dbReference>
<dbReference type="InterPro" id="IPR050706">
    <property type="entry name" value="Cyclic-di-GMP_PDE-like"/>
</dbReference>
<reference evidence="4" key="2">
    <citation type="submission" date="2020-09" db="EMBL/GenBank/DDBJ databases">
        <authorList>
            <person name="Sun Q."/>
            <person name="Zhou Y."/>
        </authorList>
    </citation>
    <scope>NUCLEOTIDE SEQUENCE</scope>
    <source>
        <strain evidence="4">CGMCC 1.12214</strain>
    </source>
</reference>
<dbReference type="EMBL" id="BMES01000001">
    <property type="protein sequence ID" value="GGH15319.1"/>
    <property type="molecule type" value="Genomic_DNA"/>
</dbReference>
<evidence type="ECO:0000313" key="5">
    <source>
        <dbReference type="Proteomes" id="UP000603912"/>
    </source>
</evidence>
<organism evidence="4 5">
    <name type="scientific">Alsobacter metallidurans</name>
    <dbReference type="NCBI Taxonomy" id="340221"/>
    <lineage>
        <taxon>Bacteria</taxon>
        <taxon>Pseudomonadati</taxon>
        <taxon>Pseudomonadota</taxon>
        <taxon>Alphaproteobacteria</taxon>
        <taxon>Hyphomicrobiales</taxon>
        <taxon>Alsobacteraceae</taxon>
        <taxon>Alsobacter</taxon>
    </lineage>
</organism>
<dbReference type="PROSITE" id="PS50883">
    <property type="entry name" value="EAL"/>
    <property type="match status" value="1"/>
</dbReference>
<keyword evidence="5" id="KW-1185">Reference proteome</keyword>
<evidence type="ECO:0000259" key="3">
    <source>
        <dbReference type="PROSITE" id="PS50883"/>
    </source>
</evidence>
<sequence length="416" mass="44856">MTHSSPSRPVGRGAALVIDDDAMQRMLISSVAKAAHYRTDAVGSVADALEALNEADYAVVIVDLSLGERDGVEAIRHIAGTGKRPALLVVSGLDARIRDSAIRLGQTLGLATLGNLEKPIDIARLRACLDAELPDPLEPGFSPREATIEPGHLAEAIRRGEIRPYYQPKIDLATGHISGVEALARWSGPIYGAVSPVVFIPLIERYGLAPALTRSILRQSVADAANWTRRFGRVGVAVNVPAAALTDLAFPDLVEETLATAGLSPTFLTLEVTESVALSDDRTVGDVLTRLRIKGIQLSLDDFGTGYASLSSLLRMPFGELKIDRSFVQAADSDSHAWKIVRATLSLAREFEMSTVAEGIETEAVATMLRQARCDTAQGFLFARPKPLDRLLERIALERPDGSAEPAPVDPYFRRH</sequence>
<dbReference type="SMART" id="SM00448">
    <property type="entry name" value="REC"/>
    <property type="match status" value="1"/>
</dbReference>
<feature type="domain" description="EAL" evidence="3">
    <location>
        <begin position="146"/>
        <end position="399"/>
    </location>
</feature>
<protein>
    <submittedName>
        <fullName evidence="4">Diguanylate phosphodiesterase</fullName>
    </submittedName>
</protein>
<proteinExistence type="predicted"/>
<comment type="caution">
    <text evidence="4">The sequence shown here is derived from an EMBL/GenBank/DDBJ whole genome shotgun (WGS) entry which is preliminary data.</text>
</comment>
<dbReference type="SUPFAM" id="SSF52172">
    <property type="entry name" value="CheY-like"/>
    <property type="match status" value="1"/>
</dbReference>
<gene>
    <name evidence="4" type="ORF">GCM10007036_15250</name>
</gene>
<evidence type="ECO:0000256" key="1">
    <source>
        <dbReference type="PROSITE-ProRule" id="PRU00169"/>
    </source>
</evidence>
<evidence type="ECO:0000259" key="2">
    <source>
        <dbReference type="PROSITE" id="PS50110"/>
    </source>
</evidence>
<dbReference type="PANTHER" id="PTHR33121:SF70">
    <property type="entry name" value="SIGNALING PROTEIN YKOW"/>
    <property type="match status" value="1"/>
</dbReference>
<dbReference type="InterPro" id="IPR001633">
    <property type="entry name" value="EAL_dom"/>
</dbReference>
<dbReference type="InterPro" id="IPR035919">
    <property type="entry name" value="EAL_sf"/>
</dbReference>
<dbReference type="CDD" id="cd01948">
    <property type="entry name" value="EAL"/>
    <property type="match status" value="1"/>
</dbReference>
<dbReference type="PROSITE" id="PS50110">
    <property type="entry name" value="RESPONSE_REGULATORY"/>
    <property type="match status" value="1"/>
</dbReference>
<feature type="modified residue" description="4-aspartylphosphate" evidence="1">
    <location>
        <position position="63"/>
    </location>
</feature>
<evidence type="ECO:0000313" key="4">
    <source>
        <dbReference type="EMBL" id="GGH15319.1"/>
    </source>
</evidence>
<dbReference type="Pfam" id="PF00563">
    <property type="entry name" value="EAL"/>
    <property type="match status" value="1"/>
</dbReference>
<dbReference type="PANTHER" id="PTHR33121">
    <property type="entry name" value="CYCLIC DI-GMP PHOSPHODIESTERASE PDEF"/>
    <property type="match status" value="1"/>
</dbReference>
<dbReference type="SUPFAM" id="SSF141868">
    <property type="entry name" value="EAL domain-like"/>
    <property type="match status" value="1"/>
</dbReference>
<dbReference type="AlphaFoldDB" id="A0A917I509"/>
<dbReference type="Gene3D" id="3.40.50.2300">
    <property type="match status" value="1"/>
</dbReference>
<dbReference type="Gene3D" id="3.20.20.450">
    <property type="entry name" value="EAL domain"/>
    <property type="match status" value="1"/>
</dbReference>
<accession>A0A917I509</accession>
<dbReference type="InterPro" id="IPR001789">
    <property type="entry name" value="Sig_transdc_resp-reg_receiver"/>
</dbReference>
<feature type="domain" description="Response regulatory" evidence="2">
    <location>
        <begin position="14"/>
        <end position="133"/>
    </location>
</feature>
<name>A0A917I509_9HYPH</name>
<dbReference type="Pfam" id="PF00072">
    <property type="entry name" value="Response_reg"/>
    <property type="match status" value="1"/>
</dbReference>
<dbReference type="RefSeq" id="WP_188517049.1">
    <property type="nucleotide sequence ID" value="NZ_BMES01000001.1"/>
</dbReference>
<keyword evidence="1" id="KW-0597">Phosphoprotein</keyword>
<dbReference type="GO" id="GO:0071111">
    <property type="term" value="F:cyclic-guanylate-specific phosphodiesterase activity"/>
    <property type="evidence" value="ECO:0007669"/>
    <property type="project" value="InterPro"/>
</dbReference>
<dbReference type="Proteomes" id="UP000603912">
    <property type="component" value="Unassembled WGS sequence"/>
</dbReference>
<reference evidence="4" key="1">
    <citation type="journal article" date="2014" name="Int. J. Syst. Evol. Microbiol.">
        <title>Complete genome sequence of Corynebacterium casei LMG S-19264T (=DSM 44701T), isolated from a smear-ripened cheese.</title>
        <authorList>
            <consortium name="US DOE Joint Genome Institute (JGI-PGF)"/>
            <person name="Walter F."/>
            <person name="Albersmeier A."/>
            <person name="Kalinowski J."/>
            <person name="Ruckert C."/>
        </authorList>
    </citation>
    <scope>NUCLEOTIDE SEQUENCE</scope>
    <source>
        <strain evidence="4">CGMCC 1.12214</strain>
    </source>
</reference>